<dbReference type="Gene3D" id="1.10.10.60">
    <property type="entry name" value="Homeodomain-like"/>
    <property type="match status" value="1"/>
</dbReference>
<organism evidence="5 6">
    <name type="scientific">Glycomyces tritici</name>
    <dbReference type="NCBI Taxonomy" id="2665176"/>
    <lineage>
        <taxon>Bacteria</taxon>
        <taxon>Bacillati</taxon>
        <taxon>Actinomycetota</taxon>
        <taxon>Actinomycetes</taxon>
        <taxon>Glycomycetales</taxon>
        <taxon>Glycomycetaceae</taxon>
        <taxon>Glycomyces</taxon>
    </lineage>
</organism>
<accession>A0ABT7YXQ0</accession>
<dbReference type="PROSITE" id="PS01124">
    <property type="entry name" value="HTH_ARAC_FAMILY_2"/>
    <property type="match status" value="1"/>
</dbReference>
<sequence length="299" mass="33267">MMVKNRQDRSAGILEVGFRAPIGSPAGVEVVDLGELRRRNLPTLARLQRPHFHQILTLSEGRLDFMVDFVDFEVGPGDWLWVRPGQVQHWGALDGVEGTMILFENDFLDPETAEAARVDEPGGPTRFPSGACDDALEAARAHLDREFRSFGELPLPIHLAAMSHLLAVLVLRLGHCGTGEHHAGESGEAFRRFRYAVERGFARSRRVEDYAAQLGYSPRTLARAAIAATGMGAKEFIDQRIILEAKRLLAHSDRTAARIARDLGFNDATNFSKYFQQRVGQTPIAFRTTARRTTAPKPR</sequence>
<keyword evidence="3" id="KW-0804">Transcription</keyword>
<reference evidence="5" key="1">
    <citation type="submission" date="2023-06" db="EMBL/GenBank/DDBJ databases">
        <title>Gycomyces niveus sp.nov., a novel actinomycete isolated from soil in Shouguang.</title>
        <authorList>
            <person name="Yang X."/>
            <person name="Zhao J."/>
        </authorList>
    </citation>
    <scope>NUCLEOTIDE SEQUENCE</scope>
    <source>
        <strain evidence="5">NEAU C2</strain>
    </source>
</reference>
<evidence type="ECO:0000313" key="6">
    <source>
        <dbReference type="Proteomes" id="UP001171902"/>
    </source>
</evidence>
<dbReference type="InterPro" id="IPR009057">
    <property type="entry name" value="Homeodomain-like_sf"/>
</dbReference>
<evidence type="ECO:0000256" key="1">
    <source>
        <dbReference type="ARBA" id="ARBA00023015"/>
    </source>
</evidence>
<dbReference type="Pfam" id="PF12833">
    <property type="entry name" value="HTH_18"/>
    <property type="match status" value="1"/>
</dbReference>
<dbReference type="InterPro" id="IPR037923">
    <property type="entry name" value="HTH-like"/>
</dbReference>
<dbReference type="PANTHER" id="PTHR46796">
    <property type="entry name" value="HTH-TYPE TRANSCRIPTIONAL ACTIVATOR RHAS-RELATED"/>
    <property type="match status" value="1"/>
</dbReference>
<dbReference type="SMART" id="SM00342">
    <property type="entry name" value="HTH_ARAC"/>
    <property type="match status" value="1"/>
</dbReference>
<evidence type="ECO:0000256" key="2">
    <source>
        <dbReference type="ARBA" id="ARBA00023125"/>
    </source>
</evidence>
<dbReference type="Pfam" id="PF02311">
    <property type="entry name" value="AraC_binding"/>
    <property type="match status" value="1"/>
</dbReference>
<dbReference type="SUPFAM" id="SSF46689">
    <property type="entry name" value="Homeodomain-like"/>
    <property type="match status" value="1"/>
</dbReference>
<keyword evidence="1" id="KW-0805">Transcription regulation</keyword>
<dbReference type="InterPro" id="IPR018060">
    <property type="entry name" value="HTH_AraC"/>
</dbReference>
<dbReference type="EMBL" id="JAUEMJ010000011">
    <property type="protein sequence ID" value="MDN3243124.1"/>
    <property type="molecule type" value="Genomic_DNA"/>
</dbReference>
<dbReference type="RefSeq" id="WP_289959683.1">
    <property type="nucleotide sequence ID" value="NZ_JAUEMJ010000011.1"/>
</dbReference>
<evidence type="ECO:0000256" key="3">
    <source>
        <dbReference type="ARBA" id="ARBA00023163"/>
    </source>
</evidence>
<evidence type="ECO:0000259" key="4">
    <source>
        <dbReference type="PROSITE" id="PS01124"/>
    </source>
</evidence>
<dbReference type="InterPro" id="IPR003313">
    <property type="entry name" value="AraC-bd"/>
</dbReference>
<name>A0ABT7YXQ0_9ACTN</name>
<dbReference type="SUPFAM" id="SSF51215">
    <property type="entry name" value="Regulatory protein AraC"/>
    <property type="match status" value="1"/>
</dbReference>
<proteinExistence type="predicted"/>
<gene>
    <name evidence="5" type="ORF">QWI33_25605</name>
</gene>
<dbReference type="InterPro" id="IPR050204">
    <property type="entry name" value="AraC_XylS_family_regulators"/>
</dbReference>
<comment type="caution">
    <text evidence="5">The sequence shown here is derived from an EMBL/GenBank/DDBJ whole genome shotgun (WGS) entry which is preliminary data.</text>
</comment>
<keyword evidence="2" id="KW-0238">DNA-binding</keyword>
<feature type="domain" description="HTH araC/xylS-type" evidence="4">
    <location>
        <begin position="191"/>
        <end position="289"/>
    </location>
</feature>
<keyword evidence="6" id="KW-1185">Reference proteome</keyword>
<protein>
    <submittedName>
        <fullName evidence="5">Helix-turn-helix transcriptional regulator</fullName>
    </submittedName>
</protein>
<evidence type="ECO:0000313" key="5">
    <source>
        <dbReference type="EMBL" id="MDN3243124.1"/>
    </source>
</evidence>
<dbReference type="Proteomes" id="UP001171902">
    <property type="component" value="Unassembled WGS sequence"/>
</dbReference>